<evidence type="ECO:0000313" key="1">
    <source>
        <dbReference type="EMBL" id="AET33545.1"/>
    </source>
</evidence>
<evidence type="ECO:0000313" key="2">
    <source>
        <dbReference type="Proteomes" id="UP000005867"/>
    </source>
</evidence>
<reference evidence="1 2" key="1">
    <citation type="journal article" date="2012" name="J. Bacteriol.">
        <title>Complete genome sequence of strain 1860, a crenarchaeon of the genus pyrobaculum able to grow with various electron acceptors.</title>
        <authorList>
            <person name="Mardanov A.V."/>
            <person name="Gumerov V.M."/>
            <person name="Slobodkina G.B."/>
            <person name="Beletsky A.V."/>
            <person name="Bonch-Osmolovskaya E.A."/>
            <person name="Ravin N.V."/>
            <person name="Skryabin K.G."/>
        </authorList>
    </citation>
    <scope>NUCLEOTIDE SEQUENCE [LARGE SCALE GENOMIC DNA]</scope>
    <source>
        <strain evidence="1 2">1860</strain>
    </source>
</reference>
<gene>
    <name evidence="1" type="ORF">P186_2153</name>
</gene>
<dbReference type="STRING" id="1104324.P186_2153"/>
<sequence>MGKPLKFLPYGEEVCEVSTSDDSVLFTGPELELTMAYLTVKPLAERVEIGTETLRASPAPPEVVNALQALCRSDVSSLLLDVKESLLHLGWLVEGSRDVVRIRKSRRAGVSGFTTIEYEKSTRKMTVVTTQKCLADFLKQIGFEVVESKYLVEGRRHVSTLAEAVEIEERLSQAAC</sequence>
<keyword evidence="2" id="KW-1185">Reference proteome</keyword>
<dbReference type="EMBL" id="CP003098">
    <property type="protein sequence ID" value="AET33545.1"/>
    <property type="molecule type" value="Genomic_DNA"/>
</dbReference>
<protein>
    <submittedName>
        <fullName evidence="1">Uncharacterized protein</fullName>
    </submittedName>
</protein>
<accession>G7VAW7</accession>
<dbReference type="AlphaFoldDB" id="G7VAW7"/>
<dbReference type="HOGENOM" id="CLU_1623518_0_0_2"/>
<organism evidence="1 2">
    <name type="scientific">Pyrobaculum ferrireducens</name>
    <dbReference type="NCBI Taxonomy" id="1104324"/>
    <lineage>
        <taxon>Archaea</taxon>
        <taxon>Thermoproteota</taxon>
        <taxon>Thermoprotei</taxon>
        <taxon>Thermoproteales</taxon>
        <taxon>Thermoproteaceae</taxon>
        <taxon>Pyrobaculum</taxon>
    </lineage>
</organism>
<dbReference type="BioCyc" id="PSP1104324:GJSN-2103-MONOMER"/>
<dbReference type="Proteomes" id="UP000005867">
    <property type="component" value="Chromosome"/>
</dbReference>
<proteinExistence type="predicted"/>
<dbReference type="eggNOG" id="arCOG05436">
    <property type="taxonomic scope" value="Archaea"/>
</dbReference>
<dbReference type="KEGG" id="pyr:P186_2153"/>
<name>G7VAW7_9CREN</name>